<dbReference type="PANTHER" id="PTHR10414">
    <property type="entry name" value="ETHANOLAMINEPHOSPHOTRANSFERASE"/>
    <property type="match status" value="1"/>
</dbReference>
<dbReference type="Pfam" id="PF01066">
    <property type="entry name" value="CDP-OH_P_transf"/>
    <property type="match status" value="1"/>
</dbReference>
<accession>A0AA36HSM8</accession>
<evidence type="ECO:0000256" key="4">
    <source>
        <dbReference type="ARBA" id="ARBA00023136"/>
    </source>
</evidence>
<dbReference type="InterPro" id="IPR000462">
    <property type="entry name" value="CDP-OH_P_trans"/>
</dbReference>
<sequence>MAVSVLRWRYISDSGRQKLPEHRYSGTDNSLMYIYFCSPLADWLVQFFPLWLAPNVITLLGLAVSLLGYLVVQWHSPSFTEPCPSWVWFLAAWCTFTYQTLDNIDGKQARRTDSASPLGLFIDHGADGLNIVLSSLNVLALLQLGARASCWASVAVWAASSVPFFSATWEEYFTGTLYLGAFNGPTDGVLILCAAYLATGLLGQELWSAEVFFGFCVADATIAFYGVCVLVTALGNLRSVWEVQRARKHSMRSALGFTRPFCGQLLAACSLGPRHPQEVDLRIWFWFLGAFFLILVSLLQLAHVCSESYVPWRWSVLALAVLVADKLVSPFAEMKLAMALVLTAWLHLVLHAIWEMAEILRIPILTLSRSGAPMFRAWLLAAILVQASAQWANATRGALQAYLHSRFGASPSVMPAKGDPALDPCPVLNDWPNKLEIDVPSPCNLLATSGSWTSSEISSSGAATPLVMSWMQQCSALGGGLVPVTTYSLPSGGLFGTSQMMPSLTGNTLRLEDCVGYTRYYLDEKVYYVPGEPDAHACEMYHSCDGSVLLQFIIRDHAGRKMAHTPYLRLFQSSFNIEDANGLLVAQVERIGHWNPMSKVCSGQAHKWLVKFPDLGVAGASSIFPTAADRWPVAQLVTVMATRDGSRGASGLVHPGLCEAEKTGLLVASLVFVVVAVSAVVLLFVRVGIAPMQVSCLDFEARFCPRRKKAASNLPKYTF</sequence>
<feature type="transmembrane region" description="Helical" evidence="6">
    <location>
        <begin position="175"/>
        <end position="199"/>
    </location>
</feature>
<keyword evidence="6" id="KW-1133">Transmembrane helix</keyword>
<feature type="transmembrane region" description="Helical" evidence="6">
    <location>
        <begin position="337"/>
        <end position="354"/>
    </location>
</feature>
<keyword evidence="3 5" id="KW-0808">Transferase</keyword>
<dbReference type="GO" id="GO:0016020">
    <property type="term" value="C:membrane"/>
    <property type="evidence" value="ECO:0007669"/>
    <property type="project" value="UniProtKB-SubCell"/>
</dbReference>
<keyword evidence="8" id="KW-1185">Reference proteome</keyword>
<evidence type="ECO:0000256" key="3">
    <source>
        <dbReference type="ARBA" id="ARBA00022679"/>
    </source>
</evidence>
<evidence type="ECO:0000256" key="2">
    <source>
        <dbReference type="ARBA" id="ARBA00010441"/>
    </source>
</evidence>
<gene>
    <name evidence="7" type="ORF">EVOR1521_LOCUS3895</name>
</gene>
<comment type="similarity">
    <text evidence="2 5">Belongs to the CDP-alcohol phosphatidyltransferase class-I family.</text>
</comment>
<dbReference type="AlphaFoldDB" id="A0AA36HSM8"/>
<comment type="subcellular location">
    <subcellularLocation>
        <location evidence="1">Membrane</location>
    </subcellularLocation>
</comment>
<feature type="transmembrane region" description="Helical" evidence="6">
    <location>
        <begin position="211"/>
        <end position="234"/>
    </location>
</feature>
<dbReference type="Gene3D" id="1.20.120.1760">
    <property type="match status" value="1"/>
</dbReference>
<dbReference type="InterPro" id="IPR043130">
    <property type="entry name" value="CDP-OH_PTrfase_TM_dom"/>
</dbReference>
<evidence type="ECO:0000256" key="6">
    <source>
        <dbReference type="SAM" id="Phobius"/>
    </source>
</evidence>
<feature type="transmembrane region" description="Helical" evidence="6">
    <location>
        <begin position="283"/>
        <end position="302"/>
    </location>
</feature>
<dbReference type="EMBL" id="CAUJNA010000244">
    <property type="protein sequence ID" value="CAJ1374316.1"/>
    <property type="molecule type" value="Genomic_DNA"/>
</dbReference>
<dbReference type="InterPro" id="IPR048254">
    <property type="entry name" value="CDP_ALCOHOL_P_TRANSF_CS"/>
</dbReference>
<comment type="caution">
    <text evidence="7">The sequence shown here is derived from an EMBL/GenBank/DDBJ whole genome shotgun (WGS) entry which is preliminary data.</text>
</comment>
<name>A0AA36HSM8_9DINO</name>
<protein>
    <submittedName>
        <fullName evidence="7">Uncharacterized protein</fullName>
    </submittedName>
</protein>
<evidence type="ECO:0000256" key="1">
    <source>
        <dbReference type="ARBA" id="ARBA00004370"/>
    </source>
</evidence>
<evidence type="ECO:0000313" key="7">
    <source>
        <dbReference type="EMBL" id="CAJ1374316.1"/>
    </source>
</evidence>
<keyword evidence="4 6" id="KW-0472">Membrane</keyword>
<feature type="transmembrane region" description="Helical" evidence="6">
    <location>
        <begin position="314"/>
        <end position="331"/>
    </location>
</feature>
<proteinExistence type="inferred from homology"/>
<organism evidence="7 8">
    <name type="scientific">Effrenium voratum</name>
    <dbReference type="NCBI Taxonomy" id="2562239"/>
    <lineage>
        <taxon>Eukaryota</taxon>
        <taxon>Sar</taxon>
        <taxon>Alveolata</taxon>
        <taxon>Dinophyceae</taxon>
        <taxon>Suessiales</taxon>
        <taxon>Symbiodiniaceae</taxon>
        <taxon>Effrenium</taxon>
    </lineage>
</organism>
<feature type="transmembrane region" description="Helical" evidence="6">
    <location>
        <begin position="48"/>
        <end position="71"/>
    </location>
</feature>
<dbReference type="GO" id="GO:0016780">
    <property type="term" value="F:phosphotransferase activity, for other substituted phosphate groups"/>
    <property type="evidence" value="ECO:0007669"/>
    <property type="project" value="InterPro"/>
</dbReference>
<dbReference type="PANTHER" id="PTHR10414:SF37">
    <property type="entry name" value="BB IN A BOXCAR, ISOFORM C"/>
    <property type="match status" value="1"/>
</dbReference>
<dbReference type="GO" id="GO:0008654">
    <property type="term" value="P:phospholipid biosynthetic process"/>
    <property type="evidence" value="ECO:0007669"/>
    <property type="project" value="InterPro"/>
</dbReference>
<reference evidence="7" key="1">
    <citation type="submission" date="2023-08" db="EMBL/GenBank/DDBJ databases">
        <authorList>
            <person name="Chen Y."/>
            <person name="Shah S."/>
            <person name="Dougan E. K."/>
            <person name="Thang M."/>
            <person name="Chan C."/>
        </authorList>
    </citation>
    <scope>NUCLEOTIDE SEQUENCE</scope>
</reference>
<dbReference type="Proteomes" id="UP001178507">
    <property type="component" value="Unassembled WGS sequence"/>
</dbReference>
<evidence type="ECO:0000256" key="5">
    <source>
        <dbReference type="RuleBase" id="RU003750"/>
    </source>
</evidence>
<feature type="transmembrane region" description="Helical" evidence="6">
    <location>
        <begin position="665"/>
        <end position="685"/>
    </location>
</feature>
<dbReference type="PROSITE" id="PS00379">
    <property type="entry name" value="CDP_ALCOHOL_P_TRANSF"/>
    <property type="match status" value="1"/>
</dbReference>
<keyword evidence="6" id="KW-0812">Transmembrane</keyword>
<dbReference type="InterPro" id="IPR014472">
    <property type="entry name" value="CHOPT"/>
</dbReference>
<evidence type="ECO:0000313" key="8">
    <source>
        <dbReference type="Proteomes" id="UP001178507"/>
    </source>
</evidence>